<dbReference type="PRINTS" id="PR00109">
    <property type="entry name" value="TYRKINASE"/>
</dbReference>
<keyword evidence="1" id="KW-0723">Serine/threonine-protein kinase</keyword>
<dbReference type="InterPro" id="IPR006597">
    <property type="entry name" value="Sel1-like"/>
</dbReference>
<dbReference type="PANTHER" id="PTHR44329:SF214">
    <property type="entry name" value="PROTEIN KINASE DOMAIN-CONTAINING PROTEIN"/>
    <property type="match status" value="1"/>
</dbReference>
<feature type="compositionally biased region" description="Acidic residues" evidence="6">
    <location>
        <begin position="1032"/>
        <end position="1054"/>
    </location>
</feature>
<evidence type="ECO:0000259" key="7">
    <source>
        <dbReference type="PROSITE" id="PS50011"/>
    </source>
</evidence>
<dbReference type="SMART" id="SM00220">
    <property type="entry name" value="S_TKc"/>
    <property type="match status" value="2"/>
</dbReference>
<name>A0ABR2JFB6_9EUKA</name>
<dbReference type="PROSITE" id="PS00108">
    <property type="entry name" value="PROTEIN_KINASE_ST"/>
    <property type="match status" value="1"/>
</dbReference>
<feature type="binding site" evidence="5">
    <location>
        <position position="743"/>
    </location>
    <ligand>
        <name>ATP</name>
        <dbReference type="ChEBI" id="CHEBI:30616"/>
    </ligand>
</feature>
<keyword evidence="2 5" id="KW-0547">Nucleotide-binding</keyword>
<evidence type="ECO:0000256" key="3">
    <source>
        <dbReference type="ARBA" id="ARBA00022840"/>
    </source>
</evidence>
<dbReference type="InterPro" id="IPR001245">
    <property type="entry name" value="Ser-Thr/Tyr_kinase_cat_dom"/>
</dbReference>
<dbReference type="PROSITE" id="PS50005">
    <property type="entry name" value="TPR"/>
    <property type="match status" value="1"/>
</dbReference>
<reference evidence="8 9" key="1">
    <citation type="submission" date="2024-04" db="EMBL/GenBank/DDBJ databases">
        <title>Tritrichomonas musculus Genome.</title>
        <authorList>
            <person name="Alves-Ferreira E."/>
            <person name="Grigg M."/>
            <person name="Lorenzi H."/>
            <person name="Galac M."/>
        </authorList>
    </citation>
    <scope>NUCLEOTIDE SEQUENCE [LARGE SCALE GENOMIC DNA]</scope>
    <source>
        <strain evidence="8 9">EAF2021</strain>
    </source>
</reference>
<dbReference type="PANTHER" id="PTHR44329">
    <property type="entry name" value="SERINE/THREONINE-PROTEIN KINASE TNNI3K-RELATED"/>
    <property type="match status" value="1"/>
</dbReference>
<evidence type="ECO:0000313" key="8">
    <source>
        <dbReference type="EMBL" id="KAK8876650.1"/>
    </source>
</evidence>
<feature type="compositionally biased region" description="Basic and acidic residues" evidence="6">
    <location>
        <begin position="1055"/>
        <end position="1064"/>
    </location>
</feature>
<accession>A0ABR2JFB6</accession>
<gene>
    <name evidence="8" type="ORF">M9Y10_006870</name>
</gene>
<dbReference type="InterPro" id="IPR051681">
    <property type="entry name" value="Ser/Thr_Kinases-Pseudokinases"/>
</dbReference>
<dbReference type="Pfam" id="PF08238">
    <property type="entry name" value="Sel1"/>
    <property type="match status" value="4"/>
</dbReference>
<evidence type="ECO:0000256" key="5">
    <source>
        <dbReference type="PROSITE-ProRule" id="PRU10141"/>
    </source>
</evidence>
<dbReference type="SMART" id="SM00028">
    <property type="entry name" value="TPR"/>
    <property type="match status" value="2"/>
</dbReference>
<feature type="domain" description="Protein kinase" evidence="7">
    <location>
        <begin position="714"/>
        <end position="989"/>
    </location>
</feature>
<evidence type="ECO:0000256" key="1">
    <source>
        <dbReference type="ARBA" id="ARBA00022527"/>
    </source>
</evidence>
<comment type="caution">
    <text evidence="8">The sequence shown here is derived from an EMBL/GenBank/DDBJ whole genome shotgun (WGS) entry which is preliminary data.</text>
</comment>
<dbReference type="Proteomes" id="UP001470230">
    <property type="component" value="Unassembled WGS sequence"/>
</dbReference>
<keyword evidence="1" id="KW-0808">Transferase</keyword>
<dbReference type="SUPFAM" id="SSF56112">
    <property type="entry name" value="Protein kinase-like (PK-like)"/>
    <property type="match status" value="3"/>
</dbReference>
<sequence>MSSDFDPTEEEEESKNMSEIDYMFDSLKVYEINDFQTNVSIFFRNDISPRIFISSKKEKKQDKYYAETIIAANVSQLDLFSKNLKILFNLNHPAILNYSGFSPYDFSNKRNPVLFSQFCSQGSLDQLLDNKNKNKLNNTQKLIIIYGIAAGMAYLHSKNINNPYLLIEGIQIDKFLFPKIGFYGMKTLEYLSRNSFEFSTNFTLADIEEYDDICANEHDVLLFDLIVYKIIEKKYPFPHLNNKFFVDFIKGVRPKISDKKSAFGQLIEQCWDHRIGRRPSFEEIKNMLKTDKRFIIDGVDEEVYHEYIRLVDEYEQIEPKDLSFDEFVEEKSDKFQPQNLSSRNKKNNKKKDKTNASNLSAIENIKLSDYIKQKKIGEGIFGEAYQVESKETGEKFVAKISKDEIAQKEVDQANIYREAVIMSKLNHPCILEFIGCSNTNFDNQNKPVIITKYLSNGSLGKLLEFLRYDIELDEWDETLKLMIIYGIASCMSYVHSKDIIIRELKPKIILLDDYLLPKVANFGLATLPENINDISKDKIVGFRGMPKYLAPEVFEEEAYSKASDVYSFSLILFEIISGEKPFEGDHYFQIMNKVLKGERPKIRESITESFVELIKKCWSQDPKERPSFDQIVTQLKTNKGFLVNVDQDIFNAYVQYIDDFQSKFEKSNEKLPIEDFISKIDYKIERVDLIKIYQEYIKQLQVELSVNFISLEDYTPICSVGEGQFGVVYKVKQNQNDKIYAAKIAKNNIDDIEDSILIDLYREVNIFAKLNHPCILKFIGYSQENYEHENCPVIVTEFLSKGTLKSVLKDESYGISSQNWDSTAKLINIYGIAAALFYLHRLNIIHRDLKPDNILLDDELHPKLADFGLSKDLSKKVQNIPSPMYALKGTPCYCSPEILDNNEYSKAGDVYAFGLIVYEILTNETPFKDAKNFYDLLNMVVLQKSRPPIPEYVHDCYKNLIERCWSQEAEKRPTFDEIIAILKSDAEFLIEVDESLFLDYVDDIDDFLSKAHPLKKDEKVKNDNNSKKYSDDNEVEEDNDDEEEEVEEYDNEEREELKTEDKKIKGNSPKRAKHDNLGSSKSNNGDPYSFNELIDQYISKQDTSSLVNYLHEKHDYELTNRVLDQVFQSDRHFYASLINYGFSINDPVCVYKFAVSLIFTEENSSKLTVKENYKEARRLLNLSIKEGITLAYFMQARLVHEVYHEDVLAFELSKEGSEKGNKYSKCLLGHFISRGIGVTKDFNKGVEIMLESGASDFYIRFSSDIALYYSFVGDEKRAFEWFQAAFEMRKTDASINNLAICYLRGYGVSKDVNKAEELFNLGATNGKMHSFYHLGFLYELKRDYKKAIEYYKKAAEKGEENSLTRYKYLLKKTSLIRSTF</sequence>
<feature type="binding site" evidence="5">
    <location>
        <position position="399"/>
    </location>
    <ligand>
        <name>ATP</name>
        <dbReference type="ChEBI" id="CHEBI:30616"/>
    </ligand>
</feature>
<feature type="compositionally biased region" description="Basic and acidic residues" evidence="6">
    <location>
        <begin position="1020"/>
        <end position="1031"/>
    </location>
</feature>
<protein>
    <recommendedName>
        <fullName evidence="7">Protein kinase domain-containing protein</fullName>
    </recommendedName>
</protein>
<keyword evidence="3 5" id="KW-0067">ATP-binding</keyword>
<feature type="domain" description="Protein kinase" evidence="7">
    <location>
        <begin position="24"/>
        <end position="308"/>
    </location>
</feature>
<keyword evidence="1" id="KW-0418">Kinase</keyword>
<feature type="compositionally biased region" description="Basic residues" evidence="6">
    <location>
        <begin position="343"/>
        <end position="352"/>
    </location>
</feature>
<evidence type="ECO:0000313" key="9">
    <source>
        <dbReference type="Proteomes" id="UP001470230"/>
    </source>
</evidence>
<dbReference type="InterPro" id="IPR019734">
    <property type="entry name" value="TPR_rpt"/>
</dbReference>
<evidence type="ECO:0000256" key="6">
    <source>
        <dbReference type="SAM" id="MobiDB-lite"/>
    </source>
</evidence>
<dbReference type="Gene3D" id="1.10.510.10">
    <property type="entry name" value="Transferase(Phosphotransferase) domain 1"/>
    <property type="match status" value="3"/>
</dbReference>
<dbReference type="Pfam" id="PF07714">
    <property type="entry name" value="PK_Tyr_Ser-Thr"/>
    <property type="match status" value="2"/>
</dbReference>
<dbReference type="Gene3D" id="1.25.40.10">
    <property type="entry name" value="Tetratricopeptide repeat domain"/>
    <property type="match status" value="1"/>
</dbReference>
<dbReference type="PROSITE" id="PS00107">
    <property type="entry name" value="PROTEIN_KINASE_ATP"/>
    <property type="match status" value="2"/>
</dbReference>
<dbReference type="SUPFAM" id="SSF81901">
    <property type="entry name" value="HCP-like"/>
    <property type="match status" value="2"/>
</dbReference>
<evidence type="ECO:0000256" key="2">
    <source>
        <dbReference type="ARBA" id="ARBA00022741"/>
    </source>
</evidence>
<dbReference type="PROSITE" id="PS50011">
    <property type="entry name" value="PROTEIN_KINASE_DOM"/>
    <property type="match status" value="3"/>
</dbReference>
<keyword evidence="9" id="KW-1185">Reference proteome</keyword>
<dbReference type="InterPro" id="IPR008271">
    <property type="entry name" value="Ser/Thr_kinase_AS"/>
</dbReference>
<dbReference type="InterPro" id="IPR017441">
    <property type="entry name" value="Protein_kinase_ATP_BS"/>
</dbReference>
<keyword evidence="4" id="KW-0802">TPR repeat</keyword>
<feature type="region of interest" description="Disordered" evidence="6">
    <location>
        <begin position="1020"/>
        <end position="1087"/>
    </location>
</feature>
<dbReference type="InterPro" id="IPR011009">
    <property type="entry name" value="Kinase-like_dom_sf"/>
</dbReference>
<feature type="region of interest" description="Disordered" evidence="6">
    <location>
        <begin position="335"/>
        <end position="355"/>
    </location>
</feature>
<dbReference type="SMART" id="SM00671">
    <property type="entry name" value="SEL1"/>
    <property type="match status" value="3"/>
</dbReference>
<dbReference type="InterPro" id="IPR000719">
    <property type="entry name" value="Prot_kinase_dom"/>
</dbReference>
<organism evidence="8 9">
    <name type="scientific">Tritrichomonas musculus</name>
    <dbReference type="NCBI Taxonomy" id="1915356"/>
    <lineage>
        <taxon>Eukaryota</taxon>
        <taxon>Metamonada</taxon>
        <taxon>Parabasalia</taxon>
        <taxon>Tritrichomonadida</taxon>
        <taxon>Tritrichomonadidae</taxon>
        <taxon>Tritrichomonas</taxon>
    </lineage>
</organism>
<feature type="compositionally biased region" description="Polar residues" evidence="6">
    <location>
        <begin position="1077"/>
        <end position="1086"/>
    </location>
</feature>
<feature type="domain" description="Protein kinase" evidence="7">
    <location>
        <begin position="370"/>
        <end position="642"/>
    </location>
</feature>
<proteinExistence type="predicted"/>
<dbReference type="InterPro" id="IPR011990">
    <property type="entry name" value="TPR-like_helical_dom_sf"/>
</dbReference>
<dbReference type="CDD" id="cd13999">
    <property type="entry name" value="STKc_MAP3K-like"/>
    <property type="match status" value="1"/>
</dbReference>
<evidence type="ECO:0000256" key="4">
    <source>
        <dbReference type="PROSITE-ProRule" id="PRU00339"/>
    </source>
</evidence>
<feature type="repeat" description="TPR" evidence="4">
    <location>
        <begin position="1328"/>
        <end position="1361"/>
    </location>
</feature>
<dbReference type="Pfam" id="PF00069">
    <property type="entry name" value="Pkinase"/>
    <property type="match status" value="1"/>
</dbReference>
<dbReference type="EMBL" id="JAPFFF010000012">
    <property type="protein sequence ID" value="KAK8876650.1"/>
    <property type="molecule type" value="Genomic_DNA"/>
</dbReference>